<evidence type="ECO:0000313" key="2">
    <source>
        <dbReference type="Proteomes" id="UP000814033"/>
    </source>
</evidence>
<comment type="caution">
    <text evidence="1">The sequence shown here is derived from an EMBL/GenBank/DDBJ whole genome shotgun (WGS) entry which is preliminary data.</text>
</comment>
<dbReference type="EMBL" id="MU275946">
    <property type="protein sequence ID" value="KAI0045621.1"/>
    <property type="molecule type" value="Genomic_DNA"/>
</dbReference>
<keyword evidence="2" id="KW-1185">Reference proteome</keyword>
<sequence length="108" mass="12058">MSVTSVTSYASDGSTGGPVGQRVQYRLEPNWSATTESFFFDLNGCKRKDVYVNVYNDMLSVRFSQGGIKFSVTLPPDTKKEQVHVEVKDGRCTVKYPKAASGKRTYFL</sequence>
<reference evidence="1" key="1">
    <citation type="submission" date="2021-02" db="EMBL/GenBank/DDBJ databases">
        <authorList>
            <consortium name="DOE Joint Genome Institute"/>
            <person name="Ahrendt S."/>
            <person name="Looney B.P."/>
            <person name="Miyauchi S."/>
            <person name="Morin E."/>
            <person name="Drula E."/>
            <person name="Courty P.E."/>
            <person name="Chicoki N."/>
            <person name="Fauchery L."/>
            <person name="Kohler A."/>
            <person name="Kuo A."/>
            <person name="Labutti K."/>
            <person name="Pangilinan J."/>
            <person name="Lipzen A."/>
            <person name="Riley R."/>
            <person name="Andreopoulos W."/>
            <person name="He G."/>
            <person name="Johnson J."/>
            <person name="Barry K.W."/>
            <person name="Grigoriev I.V."/>
            <person name="Nagy L."/>
            <person name="Hibbett D."/>
            <person name="Henrissat B."/>
            <person name="Matheny P.B."/>
            <person name="Labbe J."/>
            <person name="Martin F."/>
        </authorList>
    </citation>
    <scope>NUCLEOTIDE SEQUENCE</scope>
    <source>
        <strain evidence="1">FP105234-sp</strain>
    </source>
</reference>
<protein>
    <submittedName>
        <fullName evidence="1">Uncharacterized protein</fullName>
    </submittedName>
</protein>
<accession>A0ACB8RPJ0</accession>
<name>A0ACB8RPJ0_9AGAM</name>
<gene>
    <name evidence="1" type="ORF">FA95DRAFT_1560975</name>
</gene>
<dbReference type="Proteomes" id="UP000814033">
    <property type="component" value="Unassembled WGS sequence"/>
</dbReference>
<organism evidence="1 2">
    <name type="scientific">Auriscalpium vulgare</name>
    <dbReference type="NCBI Taxonomy" id="40419"/>
    <lineage>
        <taxon>Eukaryota</taxon>
        <taxon>Fungi</taxon>
        <taxon>Dikarya</taxon>
        <taxon>Basidiomycota</taxon>
        <taxon>Agaricomycotina</taxon>
        <taxon>Agaricomycetes</taxon>
        <taxon>Russulales</taxon>
        <taxon>Auriscalpiaceae</taxon>
        <taxon>Auriscalpium</taxon>
    </lineage>
</organism>
<evidence type="ECO:0000313" key="1">
    <source>
        <dbReference type="EMBL" id="KAI0045621.1"/>
    </source>
</evidence>
<proteinExistence type="predicted"/>
<reference evidence="1" key="2">
    <citation type="journal article" date="2022" name="New Phytol.">
        <title>Evolutionary transition to the ectomycorrhizal habit in the genomes of a hyperdiverse lineage of mushroom-forming fungi.</title>
        <authorList>
            <person name="Looney B."/>
            <person name="Miyauchi S."/>
            <person name="Morin E."/>
            <person name="Drula E."/>
            <person name="Courty P.E."/>
            <person name="Kohler A."/>
            <person name="Kuo A."/>
            <person name="LaButti K."/>
            <person name="Pangilinan J."/>
            <person name="Lipzen A."/>
            <person name="Riley R."/>
            <person name="Andreopoulos W."/>
            <person name="He G."/>
            <person name="Johnson J."/>
            <person name="Nolan M."/>
            <person name="Tritt A."/>
            <person name="Barry K.W."/>
            <person name="Grigoriev I.V."/>
            <person name="Nagy L.G."/>
            <person name="Hibbett D."/>
            <person name="Henrissat B."/>
            <person name="Matheny P.B."/>
            <person name="Labbe J."/>
            <person name="Martin F.M."/>
        </authorList>
    </citation>
    <scope>NUCLEOTIDE SEQUENCE</scope>
    <source>
        <strain evidence="1">FP105234-sp</strain>
    </source>
</reference>